<dbReference type="InterPro" id="IPR050834">
    <property type="entry name" value="Glycosyltransf_2"/>
</dbReference>
<organism evidence="2 3">
    <name type="scientific">Cupriavidus cauae</name>
    <dbReference type="NCBI Taxonomy" id="2608999"/>
    <lineage>
        <taxon>Bacteria</taxon>
        <taxon>Pseudomonadati</taxon>
        <taxon>Pseudomonadota</taxon>
        <taxon>Betaproteobacteria</taxon>
        <taxon>Burkholderiales</taxon>
        <taxon>Burkholderiaceae</taxon>
        <taxon>Cupriavidus</taxon>
    </lineage>
</organism>
<name>A0A5M8AYP6_9BURK</name>
<keyword evidence="2" id="KW-0808">Transferase</keyword>
<protein>
    <submittedName>
        <fullName evidence="2">Glycosyltransferase</fullName>
    </submittedName>
</protein>
<dbReference type="PANTHER" id="PTHR43685">
    <property type="entry name" value="GLYCOSYLTRANSFERASE"/>
    <property type="match status" value="1"/>
</dbReference>
<dbReference type="PANTHER" id="PTHR43685:SF2">
    <property type="entry name" value="GLYCOSYLTRANSFERASE 2-LIKE DOMAIN-CONTAINING PROTEIN"/>
    <property type="match status" value="1"/>
</dbReference>
<evidence type="ECO:0000313" key="2">
    <source>
        <dbReference type="EMBL" id="KAA6128613.1"/>
    </source>
</evidence>
<evidence type="ECO:0000313" key="3">
    <source>
        <dbReference type="Proteomes" id="UP000324324"/>
    </source>
</evidence>
<dbReference type="InterPro" id="IPR029044">
    <property type="entry name" value="Nucleotide-diphossugar_trans"/>
</dbReference>
<sequence>MLLKSLSRFRRSQTDPAPEVAIIVPCYNQAGVIADTLKSVRRQSYRHWRCIVVDDGSTDDTAQRVQSFVQKDRRFTYIRKQNGGVASARNLGIRLTGGEYIVPLDGDDKIHPDYLRRALAHFRRHPDTALVYCQVKRFGAKKGKWRLPEYSYQRLLFENMIHNCAVYPRALYERTSGYSEAMKHGFEDWEFYIRLLEPEAKVHRIDAPLFYYRISKRSRTTQQLTGGHERESLATIYRNNTEAYSDVVADPISSFKTARQLFLPDVVRRYKRQRTRMHLGYLAVILLLAVQAFD</sequence>
<dbReference type="Proteomes" id="UP000324324">
    <property type="component" value="Unassembled WGS sequence"/>
</dbReference>
<dbReference type="Pfam" id="PF00535">
    <property type="entry name" value="Glycos_transf_2"/>
    <property type="match status" value="1"/>
</dbReference>
<dbReference type="RefSeq" id="WP_150082600.1">
    <property type="nucleotide sequence ID" value="NZ_VWRN01000022.1"/>
</dbReference>
<gene>
    <name evidence="2" type="ORF">F1599_06610</name>
</gene>
<keyword evidence="3" id="KW-1185">Reference proteome</keyword>
<feature type="domain" description="Glycosyltransferase 2-like" evidence="1">
    <location>
        <begin position="22"/>
        <end position="153"/>
    </location>
</feature>
<accession>A0A5M8AYP6</accession>
<dbReference type="AlphaFoldDB" id="A0A5M8AYP6"/>
<dbReference type="SUPFAM" id="SSF53448">
    <property type="entry name" value="Nucleotide-diphospho-sugar transferases"/>
    <property type="match status" value="1"/>
</dbReference>
<comment type="caution">
    <text evidence="2">The sequence shown here is derived from an EMBL/GenBank/DDBJ whole genome shotgun (WGS) entry which is preliminary data.</text>
</comment>
<dbReference type="Gene3D" id="3.90.550.10">
    <property type="entry name" value="Spore Coat Polysaccharide Biosynthesis Protein SpsA, Chain A"/>
    <property type="match status" value="1"/>
</dbReference>
<reference evidence="2 3" key="1">
    <citation type="submission" date="2019-09" db="EMBL/GenBank/DDBJ databases">
        <title>Isolation of a novel species in the genus Cupriavidus from patients with sepsis using whole genome sequencing.</title>
        <authorList>
            <person name="Kweon O.J."/>
            <person name="Lee M.-K."/>
        </authorList>
    </citation>
    <scope>NUCLEOTIDE SEQUENCE [LARGE SCALE GENOMIC DNA]</scope>
    <source>
        <strain evidence="2 3">MKL-01</strain>
    </source>
</reference>
<dbReference type="GO" id="GO:0016740">
    <property type="term" value="F:transferase activity"/>
    <property type="evidence" value="ECO:0007669"/>
    <property type="project" value="UniProtKB-KW"/>
</dbReference>
<evidence type="ECO:0000259" key="1">
    <source>
        <dbReference type="Pfam" id="PF00535"/>
    </source>
</evidence>
<dbReference type="EMBL" id="VWRN01000022">
    <property type="protein sequence ID" value="KAA6128613.1"/>
    <property type="molecule type" value="Genomic_DNA"/>
</dbReference>
<dbReference type="InterPro" id="IPR001173">
    <property type="entry name" value="Glyco_trans_2-like"/>
</dbReference>
<proteinExistence type="predicted"/>